<proteinExistence type="predicted"/>
<evidence type="ECO:0000313" key="2">
    <source>
        <dbReference type="Proteomes" id="UP000499080"/>
    </source>
</evidence>
<accession>A0A4Y2HV64</accession>
<organism evidence="1 2">
    <name type="scientific">Araneus ventricosus</name>
    <name type="common">Orbweaver spider</name>
    <name type="synonym">Epeira ventricosa</name>
    <dbReference type="NCBI Taxonomy" id="182803"/>
    <lineage>
        <taxon>Eukaryota</taxon>
        <taxon>Metazoa</taxon>
        <taxon>Ecdysozoa</taxon>
        <taxon>Arthropoda</taxon>
        <taxon>Chelicerata</taxon>
        <taxon>Arachnida</taxon>
        <taxon>Araneae</taxon>
        <taxon>Araneomorphae</taxon>
        <taxon>Entelegynae</taxon>
        <taxon>Araneoidea</taxon>
        <taxon>Araneidae</taxon>
        <taxon>Araneus</taxon>
    </lineage>
</organism>
<dbReference type="EMBL" id="BGPR01002168">
    <property type="protein sequence ID" value="GBM68929.1"/>
    <property type="molecule type" value="Genomic_DNA"/>
</dbReference>
<gene>
    <name evidence="1" type="ORF">AVEN_207182_1</name>
</gene>
<dbReference type="AlphaFoldDB" id="A0A4Y2HV64"/>
<protein>
    <submittedName>
        <fullName evidence="1">Uncharacterized protein</fullName>
    </submittedName>
</protein>
<keyword evidence="2" id="KW-1185">Reference proteome</keyword>
<dbReference type="Proteomes" id="UP000499080">
    <property type="component" value="Unassembled WGS sequence"/>
</dbReference>
<comment type="caution">
    <text evidence="1">The sequence shown here is derived from an EMBL/GenBank/DDBJ whole genome shotgun (WGS) entry which is preliminary data.</text>
</comment>
<reference evidence="1 2" key="1">
    <citation type="journal article" date="2019" name="Sci. Rep.">
        <title>Orb-weaving spider Araneus ventricosus genome elucidates the spidroin gene catalogue.</title>
        <authorList>
            <person name="Kono N."/>
            <person name="Nakamura H."/>
            <person name="Ohtoshi R."/>
            <person name="Moran D.A.P."/>
            <person name="Shinohara A."/>
            <person name="Yoshida Y."/>
            <person name="Fujiwara M."/>
            <person name="Mori M."/>
            <person name="Tomita M."/>
            <person name="Arakawa K."/>
        </authorList>
    </citation>
    <scope>NUCLEOTIDE SEQUENCE [LARGE SCALE GENOMIC DNA]</scope>
</reference>
<name>A0A4Y2HV64_ARAVE</name>
<evidence type="ECO:0000313" key="1">
    <source>
        <dbReference type="EMBL" id="GBM68929.1"/>
    </source>
</evidence>
<sequence length="87" mass="9458">MGILGGMEPSTPDPGAHFGDEMWDLKSTGISLISLLGARIQMIPCDVTASRETINRPCSDHSVECMLIDWDLLWNANVFGVLSTPPK</sequence>